<dbReference type="InterPro" id="IPR001431">
    <property type="entry name" value="Pept_M16_Zn_BS"/>
</dbReference>
<comment type="cofactor">
    <cofactor evidence="1">
        <name>Zn(2+)</name>
        <dbReference type="ChEBI" id="CHEBI:29105"/>
    </cofactor>
</comment>
<dbReference type="PROSITE" id="PS00143">
    <property type="entry name" value="INSULINASE"/>
    <property type="match status" value="1"/>
</dbReference>
<evidence type="ECO:0000256" key="1">
    <source>
        <dbReference type="ARBA" id="ARBA00001947"/>
    </source>
</evidence>
<feature type="domain" description="Peptidase M16 C-terminal" evidence="11">
    <location>
        <begin position="253"/>
        <end position="429"/>
    </location>
</feature>
<organism evidence="12 14">
    <name type="scientific">Sphingomonas paucimobilis</name>
    <name type="common">Pseudomonas paucimobilis</name>
    <dbReference type="NCBI Taxonomy" id="13689"/>
    <lineage>
        <taxon>Bacteria</taxon>
        <taxon>Pseudomonadati</taxon>
        <taxon>Pseudomonadota</taxon>
        <taxon>Alphaproteobacteria</taxon>
        <taxon>Sphingomonadales</taxon>
        <taxon>Sphingomonadaceae</taxon>
        <taxon>Sphingomonas</taxon>
    </lineage>
</organism>
<evidence type="ECO:0000256" key="3">
    <source>
        <dbReference type="ARBA" id="ARBA00022670"/>
    </source>
</evidence>
<evidence type="ECO:0000313" key="12">
    <source>
        <dbReference type="EMBL" id="NNG59095.1"/>
    </source>
</evidence>
<dbReference type="SUPFAM" id="SSF63411">
    <property type="entry name" value="LuxS/MPP-like metallohydrolase"/>
    <property type="match status" value="3"/>
</dbReference>
<dbReference type="Pfam" id="PF00675">
    <property type="entry name" value="Peptidase_M16"/>
    <property type="match status" value="1"/>
</dbReference>
<dbReference type="GO" id="GO:0006508">
    <property type="term" value="P:proteolysis"/>
    <property type="evidence" value="ECO:0007669"/>
    <property type="project" value="UniProtKB-KW"/>
</dbReference>
<comment type="similarity">
    <text evidence="2 8">Belongs to the peptidase M16 family.</text>
</comment>
<keyword evidence="5" id="KW-0378">Hydrolase</keyword>
<keyword evidence="6" id="KW-0862">Zinc</keyword>
<dbReference type="EMBL" id="JABEOU010000051">
    <property type="protein sequence ID" value="NNG59095.1"/>
    <property type="molecule type" value="Genomic_DNA"/>
</dbReference>
<feature type="chain" id="PRO_5036102984" evidence="9">
    <location>
        <begin position="21"/>
        <end position="979"/>
    </location>
</feature>
<accession>A0A411LPB8</accession>
<keyword evidence="4" id="KW-0479">Metal-binding</keyword>
<feature type="domain" description="Peptidase M16 C-terminal" evidence="11">
    <location>
        <begin position="733"/>
        <end position="908"/>
    </location>
</feature>
<evidence type="ECO:0000259" key="10">
    <source>
        <dbReference type="Pfam" id="PF00675"/>
    </source>
</evidence>
<dbReference type="Proteomes" id="UP000550136">
    <property type="component" value="Unassembled WGS sequence"/>
</dbReference>
<dbReference type="InterPro" id="IPR011249">
    <property type="entry name" value="Metalloenz_LuxS/M16"/>
</dbReference>
<dbReference type="InterPro" id="IPR050626">
    <property type="entry name" value="Peptidase_M16"/>
</dbReference>
<feature type="signal peptide" evidence="9">
    <location>
        <begin position="1"/>
        <end position="20"/>
    </location>
</feature>
<evidence type="ECO:0000313" key="15">
    <source>
        <dbReference type="Proteomes" id="UP000594836"/>
    </source>
</evidence>
<dbReference type="PANTHER" id="PTHR43690:SF17">
    <property type="entry name" value="PROTEIN YHJJ"/>
    <property type="match status" value="1"/>
</dbReference>
<dbReference type="Proteomes" id="UP000594836">
    <property type="component" value="Chromosome"/>
</dbReference>
<dbReference type="AlphaFoldDB" id="A0A411LPB8"/>
<dbReference type="InterPro" id="IPR011765">
    <property type="entry name" value="Pept_M16_N"/>
</dbReference>
<evidence type="ECO:0000256" key="6">
    <source>
        <dbReference type="ARBA" id="ARBA00022833"/>
    </source>
</evidence>
<feature type="domain" description="Peptidase M16 N-terminal" evidence="10">
    <location>
        <begin position="103"/>
        <end position="239"/>
    </location>
</feature>
<dbReference type="InterPro" id="IPR007863">
    <property type="entry name" value="Peptidase_M16_C"/>
</dbReference>
<keyword evidence="7" id="KW-0482">Metalloprotease</keyword>
<gene>
    <name evidence="12" type="ORF">HKX06_17175</name>
    <name evidence="13" type="ORF">I6G38_07380</name>
</gene>
<reference evidence="13 15" key="2">
    <citation type="submission" date="2020-12" db="EMBL/GenBank/DDBJ databases">
        <title>FDA dAtabase for Regulatory Grade micrObial Sequences (FDA-ARGOS): Supporting development and validation of Infectious Disease Dx tests.</title>
        <authorList>
            <person name="Sproer C."/>
            <person name="Gronow S."/>
            <person name="Severitt S."/>
            <person name="Schroder I."/>
            <person name="Tallon L."/>
            <person name="Sadzewicz L."/>
            <person name="Zhao X."/>
            <person name="Boylan J."/>
            <person name="Ott S."/>
            <person name="Bowen H."/>
            <person name="Vavikolanu K."/>
            <person name="Mehta A."/>
            <person name="Aluvathingal J."/>
            <person name="Nadendla S."/>
            <person name="Lowell S."/>
            <person name="Myers T."/>
            <person name="Yan Y."/>
            <person name="Sichtig H."/>
        </authorList>
    </citation>
    <scope>NUCLEOTIDE SEQUENCE [LARGE SCALE GENOMIC DNA]</scope>
    <source>
        <strain evidence="13 15">FDAARGOS_881</strain>
    </source>
</reference>
<protein>
    <submittedName>
        <fullName evidence="12">Insulinase family protein</fullName>
    </submittedName>
</protein>
<evidence type="ECO:0000256" key="7">
    <source>
        <dbReference type="ARBA" id="ARBA00023049"/>
    </source>
</evidence>
<dbReference type="GO" id="GO:0004222">
    <property type="term" value="F:metalloendopeptidase activity"/>
    <property type="evidence" value="ECO:0007669"/>
    <property type="project" value="InterPro"/>
</dbReference>
<dbReference type="Gene3D" id="3.30.830.10">
    <property type="entry name" value="Metalloenzyme, LuxS/M16 peptidase-like"/>
    <property type="match status" value="4"/>
</dbReference>
<evidence type="ECO:0000259" key="11">
    <source>
        <dbReference type="Pfam" id="PF05193"/>
    </source>
</evidence>
<sequence length="979" mass="105439">MRALALPVLLGLALPVIGQAPRPAPTDNRSVPQGMPVPATVATAPQGEATRDPLAPLPPIPGVDQSAWLYKDSDLPQDKAWKFGTLPNGLRYAVRRNGVPPGQVAVRVRIDAGSLNERDSERGFAHLIEHLSFRGSQYVPDGEAKRIWQRLGATFGSDSNASTTPTQTVYQLDLPGATEGGLDDSLKILAGMMAAPSLTTQALNAERPVVLAERREQPGPQVRYSDKVRETFFAGQPLAERSPIGQLATLEAATPESVRAFHDRWYRPERAVVIISGDLDPLLLAKLVAKNFGDWKGVGTSPPDPDFGTPKADAPAVGALVEPSMPPMVAMAVLRPWKYQSDTAIFNQKRMVDMVAARLISRRLENRARAGGSFLQAAVSLDDVSRSANMTTVNVMPIGDNWEAALKDVRAVIADAMATPPTQAEIDRELADYDAIMRTQVETARVEAGAKQADDMVGALDIRETVTAPDTSYEILKQAVAAKMFTPETVLASTRKIFQGTATRALVNTRTPQPDAVAQLTAALKADVRPLAEQRRRQGNISFAQLPKLGAPGKVVSRERFPELGVEKAVFANGARLLLLANDGETGRVYLRVRFGRGYDALPANRESPAWAADMALVAGGIGKFDQGDLDRLTAGRRMGMDFDIDDDAFAFNALSSPDDYADNLKLIAAKLIAPRWDAAPINRAKAAMLAGYEGFDSSPDGVLGRDLERLLRDGDPRWGTPPRAVVEATTPESFKALWAPLLASGPIEVSIFGDVKADDAIKAVAASLGAIPARKGDTGPVPPIRFPAHVATPVVRTHGGPADQASAVIAWPTGGGSADDRIRNRLDVLAQVFSDRLFDRLRSEAGASYSPQVASQWPIGLPSGGRMIAIGNVAPDKVDLFFATARAIAADLAAKPIDIDELQRIKRPMAQRLLRMSSGNQFWMQRLGGAAYDPQRIEATKRLAEDFVSIGPADIQAVAQRFLRPDTDWTLKVVPRAK</sequence>
<proteinExistence type="inferred from homology"/>
<keyword evidence="3" id="KW-0645">Protease</keyword>
<evidence type="ECO:0000313" key="13">
    <source>
        <dbReference type="EMBL" id="QPT10586.1"/>
    </source>
</evidence>
<dbReference type="PANTHER" id="PTHR43690">
    <property type="entry name" value="NARDILYSIN"/>
    <property type="match status" value="1"/>
</dbReference>
<evidence type="ECO:0000256" key="9">
    <source>
        <dbReference type="SAM" id="SignalP"/>
    </source>
</evidence>
<keyword evidence="9" id="KW-0732">Signal</keyword>
<reference evidence="12 14" key="1">
    <citation type="submission" date="2020-05" db="EMBL/GenBank/DDBJ databases">
        <title>Draft Genome Sequences of Sphingomonas sp. Isolated from the International Space Station.</title>
        <authorList>
            <person name="Bijlani S."/>
            <person name="Singh N.K."/>
            <person name="Mason C.E."/>
            <person name="Wang C.C."/>
            <person name="Venkateswaran K."/>
        </authorList>
    </citation>
    <scope>NUCLEOTIDE SEQUENCE [LARGE SCALE GENOMIC DNA]</scope>
    <source>
        <strain evidence="12 14">FKI-L5-BR-P1</strain>
    </source>
</reference>
<dbReference type="Pfam" id="PF05193">
    <property type="entry name" value="Peptidase_M16_C"/>
    <property type="match status" value="2"/>
</dbReference>
<evidence type="ECO:0000256" key="2">
    <source>
        <dbReference type="ARBA" id="ARBA00007261"/>
    </source>
</evidence>
<dbReference type="GO" id="GO:0046872">
    <property type="term" value="F:metal ion binding"/>
    <property type="evidence" value="ECO:0007669"/>
    <property type="project" value="UniProtKB-KW"/>
</dbReference>
<evidence type="ECO:0000256" key="8">
    <source>
        <dbReference type="RuleBase" id="RU004447"/>
    </source>
</evidence>
<dbReference type="OrthoDB" id="9811314at2"/>
<evidence type="ECO:0000313" key="14">
    <source>
        <dbReference type="Proteomes" id="UP000550136"/>
    </source>
</evidence>
<evidence type="ECO:0000256" key="4">
    <source>
        <dbReference type="ARBA" id="ARBA00022723"/>
    </source>
</evidence>
<dbReference type="EMBL" id="CP065713">
    <property type="protein sequence ID" value="QPT10586.1"/>
    <property type="molecule type" value="Genomic_DNA"/>
</dbReference>
<evidence type="ECO:0000256" key="5">
    <source>
        <dbReference type="ARBA" id="ARBA00022801"/>
    </source>
</evidence>
<dbReference type="RefSeq" id="WP_113667876.1">
    <property type="nucleotide sequence ID" value="NZ_CAMKZA010000015.1"/>
</dbReference>
<name>A0A411LPB8_SPHPI</name>